<keyword evidence="7" id="KW-1185">Reference proteome</keyword>
<evidence type="ECO:0000256" key="1">
    <source>
        <dbReference type="ARBA" id="ARBA00010088"/>
    </source>
</evidence>
<evidence type="ECO:0000256" key="3">
    <source>
        <dbReference type="SAM" id="Phobius"/>
    </source>
</evidence>
<feature type="domain" description="Peptidase S33 tripeptidyl aminopeptidase-like C-terminal" evidence="5">
    <location>
        <begin position="513"/>
        <end position="613"/>
    </location>
</feature>
<dbReference type="OrthoDB" id="425534at2759"/>
<feature type="transmembrane region" description="Helical" evidence="3">
    <location>
        <begin position="12"/>
        <end position="32"/>
    </location>
</feature>
<comment type="similarity">
    <text evidence="1">Belongs to the peptidase S33 family.</text>
</comment>
<name>A0A9W4MN75_PENOL</name>
<organism evidence="6 7">
    <name type="scientific">Penicillium olsonii</name>
    <dbReference type="NCBI Taxonomy" id="99116"/>
    <lineage>
        <taxon>Eukaryota</taxon>
        <taxon>Fungi</taxon>
        <taxon>Dikarya</taxon>
        <taxon>Ascomycota</taxon>
        <taxon>Pezizomycotina</taxon>
        <taxon>Eurotiomycetes</taxon>
        <taxon>Eurotiomycetidae</taxon>
        <taxon>Eurotiales</taxon>
        <taxon>Aspergillaceae</taxon>
        <taxon>Penicillium</taxon>
    </lineage>
</organism>
<evidence type="ECO:0000259" key="4">
    <source>
        <dbReference type="Pfam" id="PF00561"/>
    </source>
</evidence>
<dbReference type="Gene3D" id="3.40.50.1820">
    <property type="entry name" value="alpha/beta hydrolase"/>
    <property type="match status" value="1"/>
</dbReference>
<feature type="domain" description="AB hydrolase-1" evidence="4">
    <location>
        <begin position="171"/>
        <end position="333"/>
    </location>
</feature>
<evidence type="ECO:0000259" key="5">
    <source>
        <dbReference type="Pfam" id="PF08386"/>
    </source>
</evidence>
<dbReference type="GO" id="GO:0017000">
    <property type="term" value="P:antibiotic biosynthetic process"/>
    <property type="evidence" value="ECO:0007669"/>
    <property type="project" value="UniProtKB-ARBA"/>
</dbReference>
<evidence type="ECO:0008006" key="8">
    <source>
        <dbReference type="Google" id="ProtNLM"/>
    </source>
</evidence>
<reference evidence="6" key="1">
    <citation type="submission" date="2021-07" db="EMBL/GenBank/DDBJ databases">
        <authorList>
            <person name="Branca A.L. A."/>
        </authorList>
    </citation>
    <scope>NUCLEOTIDE SEQUENCE</scope>
</reference>
<dbReference type="Proteomes" id="UP001153618">
    <property type="component" value="Unassembled WGS sequence"/>
</dbReference>
<evidence type="ECO:0000256" key="2">
    <source>
        <dbReference type="ARBA" id="ARBA00022801"/>
    </source>
</evidence>
<sequence>MEKQSIPRHRPQWWRAITWVVGAVGLVGLARLHRFAGDHFGLSITADAWVGSPYGKFPLENDPFHFLPCTNSSFLPPLDDPQPQQSWAARFDPNADHWSWGQPSSNGMRIDDPYAGRGIYLCGYLDLPLDHLNGSETRIVRLAVTKFQVSGLAPLGAPDASFNAGRKSARTMIIEPGGPGDSGTSYVWAAAEQLSDRFSDGQFDVLGWDPRGVNMSLPAVSCFPHDVLRDRWSLLTRQYREVTNPMHQLEIADAMNDAMFYACRQRVGDFGRFISTASVARDLEAIRKALDEDEVTAYLTSYGSGIGQTYANMFPDKVGRMIFDGTEYVKDHRLLGGFGWTSLGNTTDAWHDGFLGECINAGPRWCALAKPLNKDDPVTLAQLEARMAKLLRSLITRPVPAYTEHGGPSLITYSALVGALYPTMYDPNGWPNAAQMLYELEAGNATLTATFFDRTWGHNPTQSSPSHPSTRELTYLVICADAYDAPLPEDGLRWWDQLWDNMTTQSWIAGNSRFSGVLPCRYYNKYWSSPAEVYRGDLNHTLKTPVLLIAAVYDPATPLRNGKRLLGDMGRNARLIVHHGYGHTSRWDRSDCTDLMAKAYILHGILPDEQETDCYANKKPYVPV</sequence>
<dbReference type="InterPro" id="IPR029058">
    <property type="entry name" value="AB_hydrolase_fold"/>
</dbReference>
<dbReference type="GO" id="GO:0072330">
    <property type="term" value="P:monocarboxylic acid biosynthetic process"/>
    <property type="evidence" value="ECO:0007669"/>
    <property type="project" value="UniProtKB-ARBA"/>
</dbReference>
<dbReference type="InterPro" id="IPR000073">
    <property type="entry name" value="AB_hydrolase_1"/>
</dbReference>
<dbReference type="SUPFAM" id="SSF53474">
    <property type="entry name" value="alpha/beta-Hydrolases"/>
    <property type="match status" value="1"/>
</dbReference>
<protein>
    <recommendedName>
        <fullName evidence="8">AB hydrolase-1 domain-containing protein</fullName>
    </recommendedName>
</protein>
<proteinExistence type="inferred from homology"/>
<gene>
    <name evidence="6" type="ORF">POLS_LOCUS2948</name>
</gene>
<keyword evidence="3" id="KW-0472">Membrane</keyword>
<keyword evidence="2" id="KW-0378">Hydrolase</keyword>
<dbReference type="Pfam" id="PF08386">
    <property type="entry name" value="Abhydrolase_4"/>
    <property type="match status" value="1"/>
</dbReference>
<evidence type="ECO:0000313" key="7">
    <source>
        <dbReference type="Proteomes" id="UP001153618"/>
    </source>
</evidence>
<evidence type="ECO:0000313" key="6">
    <source>
        <dbReference type="EMBL" id="CAG8039888.1"/>
    </source>
</evidence>
<dbReference type="AlphaFoldDB" id="A0A9W4MN75"/>
<dbReference type="Pfam" id="PF00561">
    <property type="entry name" value="Abhydrolase_1"/>
    <property type="match status" value="1"/>
</dbReference>
<keyword evidence="3" id="KW-0812">Transmembrane</keyword>
<accession>A0A9W4MN75</accession>
<dbReference type="PANTHER" id="PTHR43248:SF25">
    <property type="entry name" value="AB HYDROLASE-1 DOMAIN-CONTAINING PROTEIN-RELATED"/>
    <property type="match status" value="1"/>
</dbReference>
<dbReference type="InterPro" id="IPR013595">
    <property type="entry name" value="Pept_S33_TAP-like_C"/>
</dbReference>
<dbReference type="EMBL" id="CAJVOS010000016">
    <property type="protein sequence ID" value="CAG8039888.1"/>
    <property type="molecule type" value="Genomic_DNA"/>
</dbReference>
<dbReference type="PANTHER" id="PTHR43248">
    <property type="entry name" value="2-SUCCINYL-6-HYDROXY-2,4-CYCLOHEXADIENE-1-CARBOXYLATE SYNTHASE"/>
    <property type="match status" value="1"/>
</dbReference>
<dbReference type="InterPro" id="IPR051601">
    <property type="entry name" value="Serine_prot/Carboxylest_S33"/>
</dbReference>
<comment type="caution">
    <text evidence="6">The sequence shown here is derived from an EMBL/GenBank/DDBJ whole genome shotgun (WGS) entry which is preliminary data.</text>
</comment>
<dbReference type="GO" id="GO:0016787">
    <property type="term" value="F:hydrolase activity"/>
    <property type="evidence" value="ECO:0007669"/>
    <property type="project" value="UniProtKB-KW"/>
</dbReference>
<keyword evidence="3" id="KW-1133">Transmembrane helix</keyword>